<dbReference type="AlphaFoldDB" id="A0A926HVU0"/>
<gene>
    <name evidence="1" type="ORF">H8693_01725</name>
</gene>
<dbReference type="Proteomes" id="UP000617951">
    <property type="component" value="Unassembled WGS sequence"/>
</dbReference>
<sequence>MSKTKKRWIWWSVSIGCILLAGVMGYIAAQNAPSALQQQEEKAESAAGAGERTVLGCQVEKIYKYTLCEHEQSQEEPIEADWVGLSEEEIEQKLEEGFSIKEFSAESIRLEKQIAQYCPDHLLLQYSDGKLLLTQTQAFTDQIKTVAAYDIEADTLDLQTYDILRAGKVFSSQEEAVEYIRKILLRNGE</sequence>
<protein>
    <recommendedName>
        <fullName evidence="3">Bypass of forespore C C-terminal domain-containing protein</fullName>
    </recommendedName>
</protein>
<keyword evidence="2" id="KW-1185">Reference proteome</keyword>
<reference evidence="1" key="1">
    <citation type="submission" date="2020-08" db="EMBL/GenBank/DDBJ databases">
        <title>Genome public.</title>
        <authorList>
            <person name="Liu C."/>
            <person name="Sun Q."/>
        </authorList>
    </citation>
    <scope>NUCLEOTIDE SEQUENCE</scope>
    <source>
        <strain evidence="1">NSJ-63</strain>
    </source>
</reference>
<dbReference type="EMBL" id="JACRSS010000001">
    <property type="protein sequence ID" value="MBC8537648.1"/>
    <property type="molecule type" value="Genomic_DNA"/>
</dbReference>
<comment type="caution">
    <text evidence="1">The sequence shown here is derived from an EMBL/GenBank/DDBJ whole genome shotgun (WGS) entry which is preliminary data.</text>
</comment>
<accession>A0A926HVU0</accession>
<name>A0A926HVU0_9FIRM</name>
<evidence type="ECO:0000313" key="1">
    <source>
        <dbReference type="EMBL" id="MBC8537648.1"/>
    </source>
</evidence>
<dbReference type="RefSeq" id="WP_249279535.1">
    <property type="nucleotide sequence ID" value="NZ_JACRSS010000001.1"/>
</dbReference>
<evidence type="ECO:0000313" key="2">
    <source>
        <dbReference type="Proteomes" id="UP000617951"/>
    </source>
</evidence>
<proteinExistence type="predicted"/>
<evidence type="ECO:0008006" key="3">
    <source>
        <dbReference type="Google" id="ProtNLM"/>
    </source>
</evidence>
<organism evidence="1 2">
    <name type="scientific">Guopingia tenuis</name>
    <dbReference type="NCBI Taxonomy" id="2763656"/>
    <lineage>
        <taxon>Bacteria</taxon>
        <taxon>Bacillati</taxon>
        <taxon>Bacillota</taxon>
        <taxon>Clostridia</taxon>
        <taxon>Christensenellales</taxon>
        <taxon>Christensenellaceae</taxon>
        <taxon>Guopingia</taxon>
    </lineage>
</organism>